<reference evidence="12" key="1">
    <citation type="submission" date="2015-05" db="EMBL/GenBank/DDBJ databases">
        <authorList>
            <person name="Rattei Thomas"/>
        </authorList>
    </citation>
    <scope>NUCLEOTIDE SEQUENCE</scope>
    <source>
        <strain evidence="12">DC9</strain>
    </source>
</reference>
<dbReference type="Gene3D" id="2.40.50.100">
    <property type="match status" value="1"/>
</dbReference>
<dbReference type="GO" id="GO:0006086">
    <property type="term" value="P:pyruvate decarboxylation to acetyl-CoA"/>
    <property type="evidence" value="ECO:0007669"/>
    <property type="project" value="InterPro"/>
</dbReference>
<feature type="domain" description="Peripheral subunit-binding (PSBD)" evidence="11">
    <location>
        <begin position="147"/>
        <end position="184"/>
    </location>
</feature>
<dbReference type="InterPro" id="IPR006257">
    <property type="entry name" value="LAT1"/>
</dbReference>
<proteinExistence type="inferred from homology"/>
<dbReference type="NCBIfam" id="TIGR01349">
    <property type="entry name" value="PDHac_trf_mito"/>
    <property type="match status" value="1"/>
</dbReference>
<dbReference type="SUPFAM" id="SSF52777">
    <property type="entry name" value="CoA-dependent acyltransferases"/>
    <property type="match status" value="1"/>
</dbReference>
<dbReference type="InterPro" id="IPR000089">
    <property type="entry name" value="Biotin_lipoyl"/>
</dbReference>
<keyword evidence="12" id="KW-0670">Pyruvate</keyword>
<protein>
    <recommendedName>
        <fullName evidence="8">Acetyltransferase component of pyruvate dehydrogenase complex</fullName>
        <ecNumber evidence="8">2.3.1.12</ecNumber>
    </recommendedName>
</protein>
<sequence length="429" mass="46282">MISLLKMPKLSPTMEVGTIVKWHKKSNDQVSFGDVIVEISTDKAILEHTANEDGWIREILRHEGEKIVIGTPIAVLSTEANEPFNLEELLPKTEPSNLEASPKGSSEEVSPATTPQAASATFTAVTFKPEPPLSSPLVFKHVGTTNNLSPLARQLAKEKNIDVSSIQGSGPGGRIVKKDLEKAPPKSIAGFGYPESPEVPPGSYHEENLSPIREVIAARLQAAKISIPHFYVRQQVYASPLLNLLKELQAQGIKLSINDCIVRACALALKEFPSINSGFNSVDNKIVRFDTIDISIAVAIPDGIITPIIRCADRKNLGMISAEIKSLALKARNQSLQDTEYKGGSFCVSNLGMTGITEFTAIVNPPQAAILAVGSVTEQALVLDGEITIGSTCNLTLSVDHRVIDGYPAAMFMKRLQKILEAPPVLLLN</sequence>
<dbReference type="EC" id="2.3.1.12" evidence="8"/>
<evidence type="ECO:0000256" key="3">
    <source>
        <dbReference type="ARBA" id="ARBA00022679"/>
    </source>
</evidence>
<evidence type="ECO:0000256" key="5">
    <source>
        <dbReference type="ARBA" id="ARBA00023315"/>
    </source>
</evidence>
<feature type="region of interest" description="Disordered" evidence="9">
    <location>
        <begin position="93"/>
        <end position="116"/>
    </location>
</feature>
<gene>
    <name evidence="12" type="primary">pdhC</name>
    <name evidence="12" type="ORF">BN1224_DC9_BL_00070</name>
</gene>
<dbReference type="InterPro" id="IPR011053">
    <property type="entry name" value="Single_hybrid_motif"/>
</dbReference>
<evidence type="ECO:0000256" key="7">
    <source>
        <dbReference type="ARBA" id="ARBA00048370"/>
    </source>
</evidence>
<dbReference type="SUPFAM" id="SSF47005">
    <property type="entry name" value="Peripheral subunit-binding domain of 2-oxo acid dehydrogenase complex"/>
    <property type="match status" value="1"/>
</dbReference>
<keyword evidence="4 8" id="KW-0450">Lipoyl</keyword>
<comment type="subunit">
    <text evidence="2">Forms a 24-polypeptide structural core with octahedral symmetry.</text>
</comment>
<organism evidence="12">
    <name type="scientific">Chlamydia pneumoniae</name>
    <name type="common">Chlamydophila pneumoniae</name>
    <dbReference type="NCBI Taxonomy" id="83558"/>
    <lineage>
        <taxon>Bacteria</taxon>
        <taxon>Pseudomonadati</taxon>
        <taxon>Chlamydiota</taxon>
        <taxon>Chlamydiia</taxon>
        <taxon>Chlamydiales</taxon>
        <taxon>Chlamydiaceae</taxon>
        <taxon>Chlamydia/Chlamydophila group</taxon>
        <taxon>Chlamydia</taxon>
    </lineage>
</organism>
<evidence type="ECO:0000256" key="4">
    <source>
        <dbReference type="ARBA" id="ARBA00022823"/>
    </source>
</evidence>
<dbReference type="Gene3D" id="4.10.320.10">
    <property type="entry name" value="E3-binding domain"/>
    <property type="match status" value="1"/>
</dbReference>
<evidence type="ECO:0000259" key="10">
    <source>
        <dbReference type="PROSITE" id="PS50968"/>
    </source>
</evidence>
<evidence type="ECO:0000256" key="1">
    <source>
        <dbReference type="ARBA" id="ARBA00007317"/>
    </source>
</evidence>
<dbReference type="InterPro" id="IPR001078">
    <property type="entry name" value="2-oxoacid_DH_actylTfrase"/>
</dbReference>
<dbReference type="InterPro" id="IPR045257">
    <property type="entry name" value="E2/Pdx1"/>
</dbReference>
<feature type="compositionally biased region" description="Polar residues" evidence="9">
    <location>
        <begin position="94"/>
        <end position="108"/>
    </location>
</feature>
<dbReference type="PROSITE" id="PS50968">
    <property type="entry name" value="BIOTINYL_LIPOYL"/>
    <property type="match status" value="1"/>
</dbReference>
<evidence type="ECO:0000259" key="11">
    <source>
        <dbReference type="PROSITE" id="PS51826"/>
    </source>
</evidence>
<dbReference type="GO" id="GO:0004742">
    <property type="term" value="F:dihydrolipoyllysine-residue acetyltransferase activity"/>
    <property type="evidence" value="ECO:0007669"/>
    <property type="project" value="UniProtKB-UniRule"/>
</dbReference>
<evidence type="ECO:0000256" key="9">
    <source>
        <dbReference type="SAM" id="MobiDB-lite"/>
    </source>
</evidence>
<evidence type="ECO:0000256" key="8">
    <source>
        <dbReference type="RuleBase" id="RU361137"/>
    </source>
</evidence>
<evidence type="ECO:0000256" key="6">
    <source>
        <dbReference type="ARBA" id="ARBA00025211"/>
    </source>
</evidence>
<dbReference type="Gene3D" id="3.30.559.10">
    <property type="entry name" value="Chloramphenicol acetyltransferase-like domain"/>
    <property type="match status" value="1"/>
</dbReference>
<evidence type="ECO:0000313" key="12">
    <source>
        <dbReference type="EMBL" id="CRI42419.1"/>
    </source>
</evidence>
<comment type="catalytic activity">
    <reaction evidence="7 8">
        <text>N(6)-[(R)-dihydrolipoyl]-L-lysyl-[protein] + acetyl-CoA = N(6)-[(R)-S(8)-acetyldihydrolipoyl]-L-lysyl-[protein] + CoA</text>
        <dbReference type="Rhea" id="RHEA:17017"/>
        <dbReference type="Rhea" id="RHEA-COMP:10475"/>
        <dbReference type="Rhea" id="RHEA-COMP:10478"/>
        <dbReference type="ChEBI" id="CHEBI:57287"/>
        <dbReference type="ChEBI" id="CHEBI:57288"/>
        <dbReference type="ChEBI" id="CHEBI:83100"/>
        <dbReference type="ChEBI" id="CHEBI:83111"/>
        <dbReference type="EC" id="2.3.1.12"/>
    </reaction>
</comment>
<feature type="domain" description="Lipoyl-binding" evidence="10">
    <location>
        <begin position="2"/>
        <end position="77"/>
    </location>
</feature>
<dbReference type="InterPro" id="IPR036625">
    <property type="entry name" value="E3-bd_dom_sf"/>
</dbReference>
<keyword evidence="5 8" id="KW-0012">Acyltransferase</keyword>
<dbReference type="CDD" id="cd06849">
    <property type="entry name" value="lipoyl_domain"/>
    <property type="match status" value="1"/>
</dbReference>
<dbReference type="SUPFAM" id="SSF51230">
    <property type="entry name" value="Single hybrid motif"/>
    <property type="match status" value="1"/>
</dbReference>
<comment type="cofactor">
    <cofactor evidence="8">
        <name>(R)-lipoate</name>
        <dbReference type="ChEBI" id="CHEBI:83088"/>
    </cofactor>
    <text evidence="8">Binds 1 lipoyl cofactor covalently.</text>
</comment>
<name>A0A0F7WVS3_CHLPN</name>
<dbReference type="PROSITE" id="PS51826">
    <property type="entry name" value="PSBD"/>
    <property type="match status" value="1"/>
</dbReference>
<dbReference type="AlphaFoldDB" id="A0A0F7WVS3"/>
<dbReference type="Pfam" id="PF02817">
    <property type="entry name" value="E3_binding"/>
    <property type="match status" value="1"/>
</dbReference>
<accession>A0A0F7WVS3</accession>
<dbReference type="GO" id="GO:0045254">
    <property type="term" value="C:pyruvate dehydrogenase complex"/>
    <property type="evidence" value="ECO:0007669"/>
    <property type="project" value="UniProtKB-UniRule"/>
</dbReference>
<dbReference type="Pfam" id="PF00364">
    <property type="entry name" value="Biotin_lipoyl"/>
    <property type="match status" value="1"/>
</dbReference>
<evidence type="ECO:0000256" key="2">
    <source>
        <dbReference type="ARBA" id="ARBA00011484"/>
    </source>
</evidence>
<keyword evidence="3 8" id="KW-0808">Transferase</keyword>
<dbReference type="InterPro" id="IPR023213">
    <property type="entry name" value="CAT-like_dom_sf"/>
</dbReference>
<comment type="function">
    <text evidence="6">The pyruvate dehydrogenase complex catalyzes the overall conversion of pyruvate to acetyl-CoA and CO(2). It contains multiple copies of three enzymatic components: pyruvate dehydrogenase (E1), dihydrolipoamide acetyltransferase (E2) and lipoamide dehydrogenase (E3).</text>
</comment>
<dbReference type="EMBL" id="LN847043">
    <property type="protein sequence ID" value="CRI42419.1"/>
    <property type="molecule type" value="Genomic_DNA"/>
</dbReference>
<dbReference type="PANTHER" id="PTHR23151">
    <property type="entry name" value="DIHYDROLIPOAMIDE ACETYL/SUCCINYL-TRANSFERASE-RELATED"/>
    <property type="match status" value="1"/>
</dbReference>
<dbReference type="Pfam" id="PF00198">
    <property type="entry name" value="2-oxoacid_dh"/>
    <property type="match status" value="1"/>
</dbReference>
<comment type="similarity">
    <text evidence="1 8">Belongs to the 2-oxoacid dehydrogenase family.</text>
</comment>
<dbReference type="PANTHER" id="PTHR23151:SF90">
    <property type="entry name" value="DIHYDROLIPOYLLYSINE-RESIDUE ACETYLTRANSFERASE COMPONENT OF PYRUVATE DEHYDROGENASE COMPLEX, MITOCHONDRIAL-RELATED"/>
    <property type="match status" value="1"/>
</dbReference>
<dbReference type="InterPro" id="IPR004167">
    <property type="entry name" value="PSBD"/>
</dbReference>